<sequence length="91" mass="9439">MATYRNGVPKGHAYVEFSNADEASRALIATDGLMVGSKNISVAISNPPVRNDPHSKLGYSGTADTKVAETKTGNSVKPPQFAVPSAPVGKP</sequence>
<dbReference type="InterPro" id="IPR035979">
    <property type="entry name" value="RBD_domain_sf"/>
</dbReference>
<gene>
    <name evidence="4" type="ORF">ECPE_LOCUS1214</name>
</gene>
<dbReference type="InterPro" id="IPR012677">
    <property type="entry name" value="Nucleotide-bd_a/b_plait_sf"/>
</dbReference>
<keyword evidence="5" id="KW-1185">Reference proteome</keyword>
<evidence type="ECO:0000256" key="2">
    <source>
        <dbReference type="SAM" id="MobiDB-lite"/>
    </source>
</evidence>
<evidence type="ECO:0000256" key="1">
    <source>
        <dbReference type="PROSITE-ProRule" id="PRU00176"/>
    </source>
</evidence>
<dbReference type="Gene3D" id="3.30.70.330">
    <property type="match status" value="1"/>
</dbReference>
<dbReference type="Proteomes" id="UP000272942">
    <property type="component" value="Unassembled WGS sequence"/>
</dbReference>
<protein>
    <recommendedName>
        <fullName evidence="3">RRM domain-containing protein</fullName>
    </recommendedName>
</protein>
<evidence type="ECO:0000259" key="3">
    <source>
        <dbReference type="PROSITE" id="PS50102"/>
    </source>
</evidence>
<feature type="region of interest" description="Disordered" evidence="2">
    <location>
        <begin position="70"/>
        <end position="91"/>
    </location>
</feature>
<dbReference type="SUPFAM" id="SSF54928">
    <property type="entry name" value="RNA-binding domain, RBD"/>
    <property type="match status" value="1"/>
</dbReference>
<dbReference type="GO" id="GO:0003723">
    <property type="term" value="F:RNA binding"/>
    <property type="evidence" value="ECO:0007669"/>
    <property type="project" value="UniProtKB-UniRule"/>
</dbReference>
<dbReference type="AlphaFoldDB" id="A0A3P8CVJ7"/>
<name>A0A3P8CVJ7_9TREM</name>
<evidence type="ECO:0000313" key="4">
    <source>
        <dbReference type="EMBL" id="VDP34890.1"/>
    </source>
</evidence>
<accession>A0A3P8CVJ7</accession>
<dbReference type="EMBL" id="UZAN01006319">
    <property type="protein sequence ID" value="VDP34890.1"/>
    <property type="molecule type" value="Genomic_DNA"/>
</dbReference>
<proteinExistence type="predicted"/>
<dbReference type="PROSITE" id="PS50102">
    <property type="entry name" value="RRM"/>
    <property type="match status" value="1"/>
</dbReference>
<keyword evidence="1" id="KW-0694">RNA-binding</keyword>
<dbReference type="OrthoDB" id="6770331at2759"/>
<organism evidence="4 5">
    <name type="scientific">Echinostoma caproni</name>
    <dbReference type="NCBI Taxonomy" id="27848"/>
    <lineage>
        <taxon>Eukaryota</taxon>
        <taxon>Metazoa</taxon>
        <taxon>Spiralia</taxon>
        <taxon>Lophotrochozoa</taxon>
        <taxon>Platyhelminthes</taxon>
        <taxon>Trematoda</taxon>
        <taxon>Digenea</taxon>
        <taxon>Plagiorchiida</taxon>
        <taxon>Echinostomata</taxon>
        <taxon>Echinostomatoidea</taxon>
        <taxon>Echinostomatidae</taxon>
        <taxon>Echinostoma</taxon>
    </lineage>
</organism>
<dbReference type="Pfam" id="PF00076">
    <property type="entry name" value="RRM_1"/>
    <property type="match status" value="1"/>
</dbReference>
<evidence type="ECO:0000313" key="5">
    <source>
        <dbReference type="Proteomes" id="UP000272942"/>
    </source>
</evidence>
<reference evidence="4 5" key="1">
    <citation type="submission" date="2018-11" db="EMBL/GenBank/DDBJ databases">
        <authorList>
            <consortium name="Pathogen Informatics"/>
        </authorList>
    </citation>
    <scope>NUCLEOTIDE SEQUENCE [LARGE SCALE GENOMIC DNA]</scope>
    <source>
        <strain evidence="4 5">Egypt</strain>
    </source>
</reference>
<feature type="domain" description="RRM" evidence="3">
    <location>
        <begin position="1"/>
        <end position="47"/>
    </location>
</feature>
<dbReference type="InterPro" id="IPR000504">
    <property type="entry name" value="RRM_dom"/>
</dbReference>